<accession>X0SLY9</accession>
<proteinExistence type="predicted"/>
<comment type="caution">
    <text evidence="1">The sequence shown here is derived from an EMBL/GenBank/DDBJ whole genome shotgun (WGS) entry which is preliminary data.</text>
</comment>
<evidence type="ECO:0000313" key="1">
    <source>
        <dbReference type="EMBL" id="GAF76902.1"/>
    </source>
</evidence>
<reference evidence="1" key="1">
    <citation type="journal article" date="2014" name="Front. Microbiol.">
        <title>High frequency of phylogenetically diverse reductive dehalogenase-homologous genes in deep subseafloor sedimentary metagenomes.</title>
        <authorList>
            <person name="Kawai M."/>
            <person name="Futagami T."/>
            <person name="Toyoda A."/>
            <person name="Takaki Y."/>
            <person name="Nishi S."/>
            <person name="Hori S."/>
            <person name="Arai W."/>
            <person name="Tsubouchi T."/>
            <person name="Morono Y."/>
            <person name="Uchiyama I."/>
            <person name="Ito T."/>
            <person name="Fujiyama A."/>
            <person name="Inagaki F."/>
            <person name="Takami H."/>
        </authorList>
    </citation>
    <scope>NUCLEOTIDE SEQUENCE</scope>
    <source>
        <strain evidence="1">Expedition CK06-06</strain>
    </source>
</reference>
<dbReference type="AlphaFoldDB" id="X0SLY9"/>
<dbReference type="EMBL" id="BARS01001834">
    <property type="protein sequence ID" value="GAF76902.1"/>
    <property type="molecule type" value="Genomic_DNA"/>
</dbReference>
<sequence length="189" mass="19316">QDEYVEIDMSASPVVVPRDVYVVIGFNNGAAANTTVPVVNSKGYPGWPMVMNPIDEPAAYNLQAAVNSTYPTTLSVESSALKTQPHVGVRWRPPANSLGVVTGAVATITITDSDGIAGAPGTRAGTARSSSRNGDGITFENCVTDSGGLLTSIDIVSGGSGYTVGETIDLDVTGVAETSPITLTVATLV</sequence>
<feature type="non-terminal residue" evidence="1">
    <location>
        <position position="1"/>
    </location>
</feature>
<name>X0SLY9_9ZZZZ</name>
<protein>
    <submittedName>
        <fullName evidence="1">Uncharacterized protein</fullName>
    </submittedName>
</protein>
<gene>
    <name evidence="1" type="ORF">S01H1_03347</name>
</gene>
<organism evidence="1">
    <name type="scientific">marine sediment metagenome</name>
    <dbReference type="NCBI Taxonomy" id="412755"/>
    <lineage>
        <taxon>unclassified sequences</taxon>
        <taxon>metagenomes</taxon>
        <taxon>ecological metagenomes</taxon>
    </lineage>
</organism>